<feature type="transmembrane region" description="Helical" evidence="1">
    <location>
        <begin position="141"/>
        <end position="165"/>
    </location>
</feature>
<dbReference type="GO" id="GO:0032153">
    <property type="term" value="C:cell division site"/>
    <property type="evidence" value="ECO:0007669"/>
    <property type="project" value="TreeGrafter"/>
</dbReference>
<keyword evidence="1" id="KW-0812">Transmembrane</keyword>
<dbReference type="PANTHER" id="PTHR47755">
    <property type="entry name" value="CELL DIVISION PROTEIN FTSX"/>
    <property type="match status" value="1"/>
</dbReference>
<evidence type="ECO:0000313" key="2">
    <source>
        <dbReference type="EMBL" id="SFP23538.1"/>
    </source>
</evidence>
<dbReference type="RefSeq" id="WP_092911900.1">
    <property type="nucleotide sequence ID" value="NZ_FOXB01000011.1"/>
</dbReference>
<dbReference type="PANTHER" id="PTHR47755:SF1">
    <property type="entry name" value="CELL DIVISION PROTEIN FTSX"/>
    <property type="match status" value="1"/>
</dbReference>
<gene>
    <name evidence="2" type="ORF">SAMN05216234_11153</name>
</gene>
<keyword evidence="1" id="KW-1133">Transmembrane helix</keyword>
<feature type="transmembrane region" description="Helical" evidence="1">
    <location>
        <begin position="195"/>
        <end position="219"/>
    </location>
</feature>
<dbReference type="GO" id="GO:0016020">
    <property type="term" value="C:membrane"/>
    <property type="evidence" value="ECO:0007669"/>
    <property type="project" value="InterPro"/>
</dbReference>
<feature type="transmembrane region" description="Helical" evidence="1">
    <location>
        <begin position="7"/>
        <end position="27"/>
    </location>
</feature>
<name>A0A1I5NNX8_9BACT</name>
<reference evidence="2 3" key="1">
    <citation type="submission" date="2016-10" db="EMBL/GenBank/DDBJ databases">
        <authorList>
            <person name="de Groot N.N."/>
        </authorList>
    </citation>
    <scope>NUCLEOTIDE SEQUENCE [LARGE SCALE GENOMIC DNA]</scope>
    <source>
        <strain evidence="2 3">EP1-55-1</strain>
    </source>
</reference>
<keyword evidence="2" id="KW-0132">Cell division</keyword>
<keyword evidence="1" id="KW-0472">Membrane</keyword>
<proteinExistence type="predicted"/>
<protein>
    <submittedName>
        <fullName evidence="2">Cell division transport system permease protein</fullName>
    </submittedName>
</protein>
<dbReference type="Proteomes" id="UP000199227">
    <property type="component" value="Unassembled WGS sequence"/>
</dbReference>
<accession>A0A1I5NNX8</accession>
<dbReference type="STRING" id="223786.SAMN05216234_11153"/>
<dbReference type="OrthoDB" id="5348519at2"/>
<evidence type="ECO:0000313" key="3">
    <source>
        <dbReference type="Proteomes" id="UP000199227"/>
    </source>
</evidence>
<organism evidence="2 3">
    <name type="scientific">Hydrogenimonas thermophila</name>
    <dbReference type="NCBI Taxonomy" id="223786"/>
    <lineage>
        <taxon>Bacteria</taxon>
        <taxon>Pseudomonadati</taxon>
        <taxon>Campylobacterota</taxon>
        <taxon>Epsilonproteobacteria</taxon>
        <taxon>Campylobacterales</taxon>
        <taxon>Hydrogenimonadaceae</taxon>
        <taxon>Hydrogenimonas</taxon>
    </lineage>
</organism>
<keyword evidence="3" id="KW-1185">Reference proteome</keyword>
<dbReference type="GO" id="GO:0051301">
    <property type="term" value="P:cell division"/>
    <property type="evidence" value="ECO:0007669"/>
    <property type="project" value="UniProtKB-KW"/>
</dbReference>
<evidence type="ECO:0000256" key="1">
    <source>
        <dbReference type="SAM" id="Phobius"/>
    </source>
</evidence>
<feature type="transmembrane region" description="Helical" evidence="1">
    <location>
        <begin position="245"/>
        <end position="264"/>
    </location>
</feature>
<keyword evidence="2" id="KW-0131">Cell cycle</keyword>
<dbReference type="EMBL" id="FOXB01000011">
    <property type="protein sequence ID" value="SFP23538.1"/>
    <property type="molecule type" value="Genomic_DNA"/>
</dbReference>
<dbReference type="AlphaFoldDB" id="A0A1I5NNX8"/>
<sequence>MRSIRNHLGLILPLFAILFSIEYLMFIDRILNFYEDRLNSEYSLIIVSDNNITTSDIQQSDTLIKSAELISIEKVLDKIRQQISSKNIHKIKDIVPSFYTVKLRHYTDAQRIEILKKNLMRLKGVKSVHAFENMHDKMYEILSFFKTNISIFIIIISVISFLLMIKQMTIWQLEHYERMQIMALFGAPVWLRSTILIKLAIVDATLALLLTLGVIYYILNQPQVLSFISELGMTDIPSFWQEDTYLLASISYGVALTSTLWVIVRFKEQ</sequence>
<dbReference type="InterPro" id="IPR004513">
    <property type="entry name" value="FtsX"/>
</dbReference>